<keyword evidence="4 9" id="KW-0645">Protease</keyword>
<keyword evidence="13" id="KW-1185">Reference proteome</keyword>
<dbReference type="FunFam" id="1.20.1050.40:FF:000001">
    <property type="entry name" value="Thimet oligopeptidase 1"/>
    <property type="match status" value="1"/>
</dbReference>
<keyword evidence="3" id="KW-0963">Cytoplasm</keyword>
<dbReference type="AlphaFoldDB" id="A0AAD5LLX0"/>
<dbReference type="Gene3D" id="1.20.1050.40">
    <property type="entry name" value="Endopeptidase. Chain P, domain 1"/>
    <property type="match status" value="1"/>
</dbReference>
<dbReference type="CDD" id="cd06455">
    <property type="entry name" value="M3A_TOP"/>
    <property type="match status" value="1"/>
</dbReference>
<dbReference type="InterPro" id="IPR001567">
    <property type="entry name" value="Pept_M3A_M3B_dom"/>
</dbReference>
<evidence type="ECO:0000256" key="5">
    <source>
        <dbReference type="ARBA" id="ARBA00022723"/>
    </source>
</evidence>
<dbReference type="InterPro" id="IPR024080">
    <property type="entry name" value="Neurolysin/TOP_N"/>
</dbReference>
<feature type="coiled-coil region" evidence="10">
    <location>
        <begin position="30"/>
        <end position="73"/>
    </location>
</feature>
<dbReference type="GO" id="GO:0004222">
    <property type="term" value="F:metalloendopeptidase activity"/>
    <property type="evidence" value="ECO:0007669"/>
    <property type="project" value="InterPro"/>
</dbReference>
<dbReference type="Pfam" id="PF01432">
    <property type="entry name" value="Peptidase_M3"/>
    <property type="match status" value="1"/>
</dbReference>
<comment type="subcellular location">
    <subcellularLocation>
        <location evidence="1">Cytoplasm</location>
    </subcellularLocation>
</comment>
<sequence length="708" mass="80516">MTSSAGDKKKTLLVAAATVAALAGLGLWARQQQRKRVQQARKQLTDLRFDLSVAEIEAEAAKIIARMQEVDDEVAATPLDAVTFANTAQKLIDLDAEMLSRVTNVTFLGHVSSVKEIRDACTKADESIENFLVERGMRADVYKVIRQLASSAAVQKLDAVSQRYIKRLVQDFERNGLQLDEDKQKQVQEWKQKLSKLGIQYHQNLTEETTEVSFSHDELKGLSEDFINGLKKGDDGKYKIELSYPTVFPILNTCTVPLTRKTVEVAFNRRCIDKNVAILEEMLELRHQVATTLGYENHAAYVLEQRMAGKPETVKTFLAELDHKLVPLAKKELDVLLKLKEADSELHGYKFDGKINMWDFRYYMDQYVKKHCSIDAEKVREFFPLGHVTDELLAMYQEILSLRFTEITEPHVWHSDVRMFAVHDARVGREGRLVGHFYLDLFPRQGKYGHAACFTLQQSCVDSTGRRQLPAAAMVANFNAPTKTKPSLLSHSEVVTYFHEFGHVMHCICSETTIPRFAGTRVERDFVEAPSQMLENWCWEEEPLKRLSSHYETKEQLSDELIARLISTKNANTGLLNKRQILFATFDQHIHAKPKSDTAKVLKQLQSEIMLIDMTPGTNFAASFGHLAGGYDAQYYGYMWSEVFSMDMFVSRFKKEGLMNPVTGLAYRELILARGGSVDATQMLKDFLGREPNQDAFLESKGLEQHLD</sequence>
<proteinExistence type="inferred from homology"/>
<dbReference type="InterPro" id="IPR045090">
    <property type="entry name" value="Pept_M3A_M3B"/>
</dbReference>
<dbReference type="InterPro" id="IPR024077">
    <property type="entry name" value="Neurolysin/TOP_dom2"/>
</dbReference>
<accession>A0AAD5LLX0</accession>
<comment type="cofactor">
    <cofactor evidence="9">
        <name>Zn(2+)</name>
        <dbReference type="ChEBI" id="CHEBI:29105"/>
    </cofactor>
    <text evidence="9">Binds 1 zinc ion.</text>
</comment>
<evidence type="ECO:0000256" key="7">
    <source>
        <dbReference type="ARBA" id="ARBA00022833"/>
    </source>
</evidence>
<dbReference type="GO" id="GO:0046872">
    <property type="term" value="F:metal ion binding"/>
    <property type="evidence" value="ECO:0007669"/>
    <property type="project" value="UniProtKB-UniRule"/>
</dbReference>
<dbReference type="GO" id="GO:0005737">
    <property type="term" value="C:cytoplasm"/>
    <property type="evidence" value="ECO:0007669"/>
    <property type="project" value="UniProtKB-SubCell"/>
</dbReference>
<evidence type="ECO:0000256" key="8">
    <source>
        <dbReference type="ARBA" id="ARBA00023049"/>
    </source>
</evidence>
<evidence type="ECO:0000256" key="2">
    <source>
        <dbReference type="ARBA" id="ARBA00006040"/>
    </source>
</evidence>
<evidence type="ECO:0000256" key="4">
    <source>
        <dbReference type="ARBA" id="ARBA00022670"/>
    </source>
</evidence>
<keyword evidence="6 9" id="KW-0378">Hydrolase</keyword>
<dbReference type="Proteomes" id="UP001209570">
    <property type="component" value="Unassembled WGS sequence"/>
</dbReference>
<comment type="caution">
    <text evidence="12">The sequence shown here is derived from an EMBL/GenBank/DDBJ whole genome shotgun (WGS) entry which is preliminary data.</text>
</comment>
<evidence type="ECO:0000256" key="6">
    <source>
        <dbReference type="ARBA" id="ARBA00022801"/>
    </source>
</evidence>
<dbReference type="GO" id="GO:0006518">
    <property type="term" value="P:peptide metabolic process"/>
    <property type="evidence" value="ECO:0007669"/>
    <property type="project" value="TreeGrafter"/>
</dbReference>
<name>A0AAD5LLX0_PYTIN</name>
<dbReference type="Gene3D" id="3.40.390.10">
    <property type="entry name" value="Collagenase (Catalytic Domain)"/>
    <property type="match status" value="1"/>
</dbReference>
<feature type="domain" description="Peptidase M3A/M3B catalytic" evidence="11">
    <location>
        <begin position="251"/>
        <end position="702"/>
    </location>
</feature>
<dbReference type="FunFam" id="3.40.390.10:FF:000006">
    <property type="entry name" value="Thimet oligopeptidase 1"/>
    <property type="match status" value="1"/>
</dbReference>
<gene>
    <name evidence="12" type="ORF">P43SY_007562</name>
</gene>
<evidence type="ECO:0000313" key="12">
    <source>
        <dbReference type="EMBL" id="KAJ0403258.1"/>
    </source>
</evidence>
<organism evidence="12 13">
    <name type="scientific">Pythium insidiosum</name>
    <name type="common">Pythiosis disease agent</name>
    <dbReference type="NCBI Taxonomy" id="114742"/>
    <lineage>
        <taxon>Eukaryota</taxon>
        <taxon>Sar</taxon>
        <taxon>Stramenopiles</taxon>
        <taxon>Oomycota</taxon>
        <taxon>Peronosporomycetes</taxon>
        <taxon>Pythiales</taxon>
        <taxon>Pythiaceae</taxon>
        <taxon>Pythium</taxon>
    </lineage>
</organism>
<evidence type="ECO:0000256" key="10">
    <source>
        <dbReference type="SAM" id="Coils"/>
    </source>
</evidence>
<protein>
    <recommendedName>
        <fullName evidence="11">Peptidase M3A/M3B catalytic domain-containing protein</fullName>
    </recommendedName>
</protein>
<keyword evidence="8 9" id="KW-0482">Metalloprotease</keyword>
<keyword evidence="5 9" id="KW-0479">Metal-binding</keyword>
<evidence type="ECO:0000256" key="9">
    <source>
        <dbReference type="RuleBase" id="RU003435"/>
    </source>
</evidence>
<dbReference type="SUPFAM" id="SSF55486">
    <property type="entry name" value="Metalloproteases ('zincins'), catalytic domain"/>
    <property type="match status" value="1"/>
</dbReference>
<dbReference type="Gene3D" id="1.10.1370.10">
    <property type="entry name" value="Neurolysin, domain 3"/>
    <property type="match status" value="1"/>
</dbReference>
<dbReference type="EMBL" id="JAKCXM010000085">
    <property type="protein sequence ID" value="KAJ0403258.1"/>
    <property type="molecule type" value="Genomic_DNA"/>
</dbReference>
<comment type="similarity">
    <text evidence="2 9">Belongs to the peptidase M3 family.</text>
</comment>
<evidence type="ECO:0000256" key="1">
    <source>
        <dbReference type="ARBA" id="ARBA00004496"/>
    </source>
</evidence>
<evidence type="ECO:0000259" key="11">
    <source>
        <dbReference type="Pfam" id="PF01432"/>
    </source>
</evidence>
<dbReference type="GO" id="GO:0006508">
    <property type="term" value="P:proteolysis"/>
    <property type="evidence" value="ECO:0007669"/>
    <property type="project" value="UniProtKB-KW"/>
</dbReference>
<keyword evidence="7 9" id="KW-0862">Zinc</keyword>
<keyword evidence="10" id="KW-0175">Coiled coil</keyword>
<dbReference type="PANTHER" id="PTHR11804">
    <property type="entry name" value="PROTEASE M3 THIMET OLIGOPEPTIDASE-RELATED"/>
    <property type="match status" value="1"/>
</dbReference>
<reference evidence="12" key="1">
    <citation type="submission" date="2021-12" db="EMBL/GenBank/DDBJ databases">
        <title>Prjna785345.</title>
        <authorList>
            <person name="Rujirawat T."/>
            <person name="Krajaejun T."/>
        </authorList>
    </citation>
    <scope>NUCLEOTIDE SEQUENCE</scope>
    <source>
        <strain evidence="12">Pi057C3</strain>
    </source>
</reference>
<dbReference type="PANTHER" id="PTHR11804:SF82">
    <property type="entry name" value="THIMET OLIGOPEPTIDASE-RELATED"/>
    <property type="match status" value="1"/>
</dbReference>
<dbReference type="InterPro" id="IPR024079">
    <property type="entry name" value="MetalloPept_cat_dom_sf"/>
</dbReference>
<evidence type="ECO:0000313" key="13">
    <source>
        <dbReference type="Proteomes" id="UP001209570"/>
    </source>
</evidence>
<evidence type="ECO:0000256" key="3">
    <source>
        <dbReference type="ARBA" id="ARBA00022490"/>
    </source>
</evidence>